<keyword evidence="10" id="KW-0472">Membrane</keyword>
<dbReference type="GO" id="GO:0006952">
    <property type="term" value="P:defense response"/>
    <property type="evidence" value="ECO:0007669"/>
    <property type="project" value="UniProtKB-KW"/>
</dbReference>
<evidence type="ECO:0000256" key="12">
    <source>
        <dbReference type="SAM" id="MobiDB-lite"/>
    </source>
</evidence>
<feature type="region of interest" description="Disordered" evidence="12">
    <location>
        <begin position="1"/>
        <end position="50"/>
    </location>
</feature>
<evidence type="ECO:0000256" key="9">
    <source>
        <dbReference type="ARBA" id="ARBA00023027"/>
    </source>
</evidence>
<proteinExistence type="inferred from homology"/>
<evidence type="ECO:0000313" key="15">
    <source>
        <dbReference type="Proteomes" id="UP001634007"/>
    </source>
</evidence>
<dbReference type="InterPro" id="IPR035897">
    <property type="entry name" value="Toll_tir_struct_dom_sf"/>
</dbReference>
<keyword evidence="7" id="KW-0611">Plant defense</keyword>
<dbReference type="Gene3D" id="3.40.50.300">
    <property type="entry name" value="P-loop containing nucleotide triphosphate hydrolases"/>
    <property type="match status" value="1"/>
</dbReference>
<dbReference type="InterPro" id="IPR058192">
    <property type="entry name" value="WHD_ROQ1-like"/>
</dbReference>
<dbReference type="Gene3D" id="3.40.50.10140">
    <property type="entry name" value="Toll/interleukin-1 receptor homology (TIR) domain"/>
    <property type="match status" value="1"/>
</dbReference>
<keyword evidence="8" id="KW-1133">Transmembrane helix</keyword>
<dbReference type="Pfam" id="PF23282">
    <property type="entry name" value="WHD_ROQ1"/>
    <property type="match status" value="1"/>
</dbReference>
<dbReference type="SUPFAM" id="SSF52200">
    <property type="entry name" value="Toll/Interleukin receptor TIR domain"/>
    <property type="match status" value="1"/>
</dbReference>
<dbReference type="InterPro" id="IPR042197">
    <property type="entry name" value="Apaf_helical"/>
</dbReference>
<comment type="subcellular location">
    <subcellularLocation>
        <location evidence="1">Membrane</location>
        <topology evidence="1">Single-pass type I membrane protein</topology>
    </subcellularLocation>
</comment>
<dbReference type="GO" id="GO:0051707">
    <property type="term" value="P:response to other organism"/>
    <property type="evidence" value="ECO:0007669"/>
    <property type="project" value="UniProtKB-ARBA"/>
</dbReference>
<dbReference type="Proteomes" id="UP001634007">
    <property type="component" value="Unassembled WGS sequence"/>
</dbReference>
<evidence type="ECO:0000313" key="14">
    <source>
        <dbReference type="EMBL" id="KAL3729605.1"/>
    </source>
</evidence>
<dbReference type="EMBL" id="JBJKBG010000007">
    <property type="protein sequence ID" value="KAL3729605.1"/>
    <property type="molecule type" value="Genomic_DNA"/>
</dbReference>
<comment type="caution">
    <text evidence="14">The sequence shown here is derived from an EMBL/GenBank/DDBJ whole genome shotgun (WGS) entry which is preliminary data.</text>
</comment>
<evidence type="ECO:0000256" key="5">
    <source>
        <dbReference type="ARBA" id="ARBA00022729"/>
    </source>
</evidence>
<feature type="domain" description="TIR" evidence="13">
    <location>
        <begin position="55"/>
        <end position="195"/>
    </location>
</feature>
<keyword evidence="3" id="KW-0433">Leucine-rich repeat</keyword>
<sequence length="1085" mass="122466">MGKGQSLSKIKRKRKRAQKKGALREKKRRIAEKEITEGASASSSLPSIPMGGGSDQYDVFLNFRGSDTRNGFTDHLYRSLISVGTIPISVFRDDNSLEIGKDFNSEILNAITRSKISIPIISENYASSKWCLRELVRIMDCQKSMSHTVLPIFYKVLPSDVRYLNGNFGEGFHSRKKCFDKEDIQEGQRALTEVSNLNGWESEKFANGHEGKLVEEVTKTILSKLRRQSQLDVPKHLVGVDDHVNKIRNWVDIPTNHARMIGIYGMGGIGKTTLAKVIYNELSNIFVARSFLPDIRETANNNGIPHLQNLLIKEILSIENVVCKVDDGIDLIESRFKGKKVLILLDDIDHQNQLDALARQRDWFTAGSIIIVTTRYKFVLDQSEFEVDYKYELKELDEVHSLLLFKRHAFRMGHCPEDFEGISYEILSTMGGLPLAIKVIGSYLYGKVDKKVWQDILKKLRIEPDRDVQKTLKISYDALEPTQKEIFLDIACFLIGENSKYAFYMWEDCKLFPYLGIEELKLRCLIKIGDHDEFRMHDQLRDLGRSIFCQGQLPERCLKPWLNMQTERFESIFGYWPRGCSSTCTSELFKSLPSSRFLSFCWKTISGDFNELFPELRWLRWLYIEPDIFSSTINLHLSKLVVLELSRNGLTDDWEGWSSIMAAKQLKVLNLSYSRELRYTPNLSAFMKLEILILSSCFKLKQVDPSIGKLKSLISLDLCGCHNLKELPEEVGELQELKKLLLNYIGITKIPMSIYSLRKLEELAIESCHSLVEIPLTIGNLSSLQYLALNFCSSLRKIPHSIENLSSLKRLKLGGCTSLIEIPSSIGNLSSLEQLDLRSCESLVEIPNSIGNLASLEQLDLESCESLTEVPSSIGDLCSLKLLQLGFCSSLIEIPSSIGNLSSLKQLDLKCCELLTEIPSSIGDLSSLEQLDLKCCELLTEIPSSIGDLSSLEQLQLGGCVSLREIPSSIGNLYSLEQLHLWGCNLLTEIPGSIGNISSLKKLNLKSCKLLTEIPNSIGDLSSLEQLELGGCVSLRKIPNSIGNLSSLEVLGLEACESLREIPRGLQVIERNPYLNWESFFSQIP</sequence>
<evidence type="ECO:0000256" key="7">
    <source>
        <dbReference type="ARBA" id="ARBA00022821"/>
    </source>
</evidence>
<dbReference type="FunFam" id="3.40.50.10140:FF:000007">
    <property type="entry name" value="Disease resistance protein (TIR-NBS-LRR class)"/>
    <property type="match status" value="1"/>
</dbReference>
<dbReference type="InterPro" id="IPR027417">
    <property type="entry name" value="P-loop_NTPase"/>
</dbReference>
<evidence type="ECO:0000256" key="6">
    <source>
        <dbReference type="ARBA" id="ARBA00022737"/>
    </source>
</evidence>
<dbReference type="Pfam" id="PF00560">
    <property type="entry name" value="LRR_1"/>
    <property type="match status" value="1"/>
</dbReference>
<evidence type="ECO:0000256" key="4">
    <source>
        <dbReference type="ARBA" id="ARBA00022692"/>
    </source>
</evidence>
<dbReference type="PROSITE" id="PS50104">
    <property type="entry name" value="TIR"/>
    <property type="match status" value="1"/>
</dbReference>
<evidence type="ECO:0000256" key="8">
    <source>
        <dbReference type="ARBA" id="ARBA00022989"/>
    </source>
</evidence>
<accession>A0ABD3JPS8</accession>
<evidence type="ECO:0000259" key="13">
    <source>
        <dbReference type="PROSITE" id="PS50104"/>
    </source>
</evidence>
<keyword evidence="5" id="KW-0732">Signal</keyword>
<evidence type="ECO:0000256" key="3">
    <source>
        <dbReference type="ARBA" id="ARBA00022614"/>
    </source>
</evidence>
<dbReference type="SMART" id="SM00255">
    <property type="entry name" value="TIR"/>
    <property type="match status" value="1"/>
</dbReference>
<dbReference type="SUPFAM" id="SSF52058">
    <property type="entry name" value="L domain-like"/>
    <property type="match status" value="1"/>
</dbReference>
<name>A0ABD3JPS8_EUCGL</name>
<dbReference type="Gene3D" id="1.10.8.430">
    <property type="entry name" value="Helical domain of apoptotic protease-activating factors"/>
    <property type="match status" value="1"/>
</dbReference>
<evidence type="ECO:0000256" key="2">
    <source>
        <dbReference type="ARBA" id="ARBA00009592"/>
    </source>
</evidence>
<keyword evidence="4" id="KW-0812">Transmembrane</keyword>
<dbReference type="PRINTS" id="PR00364">
    <property type="entry name" value="DISEASERSIST"/>
</dbReference>
<comment type="similarity">
    <text evidence="2">Belongs to the RLP family.</text>
</comment>
<keyword evidence="9" id="KW-0520">NAD</keyword>
<keyword evidence="6" id="KW-0677">Repeat</keyword>
<dbReference type="PANTHER" id="PTHR11017">
    <property type="entry name" value="LEUCINE-RICH REPEAT-CONTAINING PROTEIN"/>
    <property type="match status" value="1"/>
</dbReference>
<dbReference type="InterPro" id="IPR055414">
    <property type="entry name" value="LRR_R13L4/SHOC2-like"/>
</dbReference>
<dbReference type="Pfam" id="PF01582">
    <property type="entry name" value="TIR"/>
    <property type="match status" value="1"/>
</dbReference>
<dbReference type="InterPro" id="IPR001611">
    <property type="entry name" value="Leu-rich_rpt"/>
</dbReference>
<dbReference type="SUPFAM" id="SSF52047">
    <property type="entry name" value="RNI-like"/>
    <property type="match status" value="1"/>
</dbReference>
<dbReference type="Pfam" id="PF00931">
    <property type="entry name" value="NB-ARC"/>
    <property type="match status" value="1"/>
</dbReference>
<evidence type="ECO:0000256" key="10">
    <source>
        <dbReference type="ARBA" id="ARBA00023136"/>
    </source>
</evidence>
<dbReference type="AlphaFoldDB" id="A0ABD3JPS8"/>
<dbReference type="InterPro" id="IPR032675">
    <property type="entry name" value="LRR_dom_sf"/>
</dbReference>
<dbReference type="InterPro" id="IPR044974">
    <property type="entry name" value="Disease_R_plants"/>
</dbReference>
<protein>
    <recommendedName>
        <fullName evidence="13">TIR domain-containing protein</fullName>
    </recommendedName>
</protein>
<keyword evidence="11" id="KW-0325">Glycoprotein</keyword>
<gene>
    <name evidence="14" type="ORF">ACJRO7_026694</name>
</gene>
<dbReference type="GO" id="GO:0016020">
    <property type="term" value="C:membrane"/>
    <property type="evidence" value="ECO:0007669"/>
    <property type="project" value="UniProtKB-SubCell"/>
</dbReference>
<feature type="compositionally biased region" description="Basic residues" evidence="12">
    <location>
        <begin position="9"/>
        <end position="30"/>
    </location>
</feature>
<dbReference type="InterPro" id="IPR000157">
    <property type="entry name" value="TIR_dom"/>
</dbReference>
<dbReference type="Pfam" id="PF23598">
    <property type="entry name" value="LRR_14"/>
    <property type="match status" value="2"/>
</dbReference>
<organism evidence="14 15">
    <name type="scientific">Eucalyptus globulus</name>
    <name type="common">Tasmanian blue gum</name>
    <dbReference type="NCBI Taxonomy" id="34317"/>
    <lineage>
        <taxon>Eukaryota</taxon>
        <taxon>Viridiplantae</taxon>
        <taxon>Streptophyta</taxon>
        <taxon>Embryophyta</taxon>
        <taxon>Tracheophyta</taxon>
        <taxon>Spermatophyta</taxon>
        <taxon>Magnoliopsida</taxon>
        <taxon>eudicotyledons</taxon>
        <taxon>Gunneridae</taxon>
        <taxon>Pentapetalae</taxon>
        <taxon>rosids</taxon>
        <taxon>malvids</taxon>
        <taxon>Myrtales</taxon>
        <taxon>Myrtaceae</taxon>
        <taxon>Myrtoideae</taxon>
        <taxon>Eucalypteae</taxon>
        <taxon>Eucalyptus</taxon>
    </lineage>
</organism>
<dbReference type="Gene3D" id="3.80.10.10">
    <property type="entry name" value="Ribonuclease Inhibitor"/>
    <property type="match status" value="3"/>
</dbReference>
<reference evidence="14 15" key="1">
    <citation type="submission" date="2024-11" db="EMBL/GenBank/DDBJ databases">
        <title>Chromosome-level genome assembly of Eucalyptus globulus Labill. provides insights into its genome evolution.</title>
        <authorList>
            <person name="Li X."/>
        </authorList>
    </citation>
    <scope>NUCLEOTIDE SEQUENCE [LARGE SCALE GENOMIC DNA]</scope>
    <source>
        <strain evidence="14">CL2024</strain>
        <tissue evidence="14">Fresh tender leaves</tissue>
    </source>
</reference>
<evidence type="ECO:0000256" key="11">
    <source>
        <dbReference type="ARBA" id="ARBA00023180"/>
    </source>
</evidence>
<dbReference type="InterPro" id="IPR002182">
    <property type="entry name" value="NB-ARC"/>
</dbReference>
<keyword evidence="15" id="KW-1185">Reference proteome</keyword>
<dbReference type="SUPFAM" id="SSF52540">
    <property type="entry name" value="P-loop containing nucleoside triphosphate hydrolases"/>
    <property type="match status" value="1"/>
</dbReference>
<dbReference type="FunFam" id="3.80.10.10:FF:000041">
    <property type="entry name" value="LRR receptor-like serine/threonine-protein kinase ERECTA"/>
    <property type="match status" value="1"/>
</dbReference>
<evidence type="ECO:0000256" key="1">
    <source>
        <dbReference type="ARBA" id="ARBA00004479"/>
    </source>
</evidence>
<dbReference type="PANTHER" id="PTHR11017:SF570">
    <property type="entry name" value="DISEASE RESISTANCE PROTEIN (TIR-NBS CLASS)-RELATED"/>
    <property type="match status" value="1"/>
</dbReference>